<dbReference type="InterPro" id="IPR002586">
    <property type="entry name" value="CobQ/CobB/MinD/ParA_Nub-bd_dom"/>
</dbReference>
<dbReference type="SUPFAM" id="SSF52540">
    <property type="entry name" value="P-loop containing nucleoside triphosphate hydrolases"/>
    <property type="match status" value="1"/>
</dbReference>
<evidence type="ECO:0000259" key="5">
    <source>
        <dbReference type="Pfam" id="PF01656"/>
    </source>
</evidence>
<dbReference type="NCBIfam" id="TIGR00313">
    <property type="entry name" value="cobQ"/>
    <property type="match status" value="1"/>
</dbReference>
<feature type="domain" description="CobQ/CobB/MinD/ParA nucleotide binding" evidence="5">
    <location>
        <begin position="6"/>
        <end position="229"/>
    </location>
</feature>
<dbReference type="HAMAP" id="MF_00028">
    <property type="entry name" value="CobQ"/>
    <property type="match status" value="1"/>
</dbReference>
<organism evidence="7 8">
    <name type="scientific">Facklamia lactis</name>
    <dbReference type="NCBI Taxonomy" id="2749967"/>
    <lineage>
        <taxon>Bacteria</taxon>
        <taxon>Bacillati</taxon>
        <taxon>Bacillota</taxon>
        <taxon>Bacilli</taxon>
        <taxon>Lactobacillales</taxon>
        <taxon>Aerococcaceae</taxon>
        <taxon>Facklamia</taxon>
    </lineage>
</organism>
<protein>
    <recommendedName>
        <fullName evidence="4">Cobyric acid synthase</fullName>
    </recommendedName>
</protein>
<dbReference type="Gene3D" id="3.40.50.880">
    <property type="match status" value="1"/>
</dbReference>
<evidence type="ECO:0000256" key="4">
    <source>
        <dbReference type="HAMAP-Rule" id="MF_00028"/>
    </source>
</evidence>
<comment type="function">
    <text evidence="4">Catalyzes amidations at positions B, D, E, and G on adenosylcobyrinic A,C-diamide. NH(2) groups are provided by glutamine, and one molecule of ATP is hydrogenolyzed for each amidation.</text>
</comment>
<evidence type="ECO:0000259" key="6">
    <source>
        <dbReference type="Pfam" id="PF07685"/>
    </source>
</evidence>
<feature type="domain" description="CobB/CobQ-like glutamine amidotransferase" evidence="6">
    <location>
        <begin position="254"/>
        <end position="364"/>
    </location>
</feature>
<evidence type="ECO:0000256" key="2">
    <source>
        <dbReference type="ARBA" id="ARBA00022573"/>
    </source>
</evidence>
<evidence type="ECO:0000256" key="1">
    <source>
        <dbReference type="ARBA" id="ARBA00004953"/>
    </source>
</evidence>
<dbReference type="PANTHER" id="PTHR21343">
    <property type="entry name" value="DETHIOBIOTIN SYNTHETASE"/>
    <property type="match status" value="1"/>
</dbReference>
<dbReference type="Gene3D" id="3.40.50.300">
    <property type="entry name" value="P-loop containing nucleotide triphosphate hydrolases"/>
    <property type="match status" value="1"/>
</dbReference>
<dbReference type="RefSeq" id="WP_197114482.1">
    <property type="nucleotide sequence ID" value="NZ_JACBXQ010000001.1"/>
</dbReference>
<sequence length="487" mass="54224">MKAKRLMIQGTSSDAGKSLIVAGLCRVFADRGQKVFPFKSQNMALNSYITASGDEMSRAQVVQAEASRRLPDPRMNPILLKPVGEAQSHVVIKGQFVASTTAAEYYDYKIKLKPVIHDIFQEISQENEVILIEGAGSPAEINLNDHDIVNMGMARIADAPVLLVADIDRGGVFAQIYGTIALMNEEDRARIKGVIINKFRGDISLLQSGIEMIENLTHVPIVGVVPYIDLAIDSEDSIALESVSTQMDPQKAIDVAILMLDKMSNFSDFQSLTVYEDVSVRYVKHIQQLKNPDVLIIPGTEDIHSNGQKIQAYKEAMGQLLAQGTRVIAFNTGMCFLAESVQLSHDRVIPGLGLVSGQATLLETVEITQVDPDDNQQALGGSITQRVQLDHDGDGEPFIQADDYQEGLNYHNHLIMGTQLNGLFQNLSWSRHYFNQIRRTKGLEEMEQPKLSYMEFKNREYDKLANHLLEHLDMKVIEEMMECSEEG</sequence>
<keyword evidence="3 4" id="KW-0315">Glutamine amidotransferase</keyword>
<dbReference type="CDD" id="cd05389">
    <property type="entry name" value="CobQ_N"/>
    <property type="match status" value="1"/>
</dbReference>
<comment type="pathway">
    <text evidence="1 4">Cofactor biosynthesis; adenosylcobalamin biosynthesis.</text>
</comment>
<dbReference type="SUPFAM" id="SSF52317">
    <property type="entry name" value="Class I glutamine amidotransferase-like"/>
    <property type="match status" value="1"/>
</dbReference>
<dbReference type="InterPro" id="IPR004459">
    <property type="entry name" value="CobQ_synth"/>
</dbReference>
<dbReference type="InterPro" id="IPR047045">
    <property type="entry name" value="CobQ_N"/>
</dbReference>
<evidence type="ECO:0000256" key="3">
    <source>
        <dbReference type="ARBA" id="ARBA00022962"/>
    </source>
</evidence>
<dbReference type="InterPro" id="IPR029062">
    <property type="entry name" value="Class_I_gatase-like"/>
</dbReference>
<keyword evidence="2 4" id="KW-0169">Cobalamin biosynthesis</keyword>
<name>A0ABS0LP51_9LACT</name>
<dbReference type="Pfam" id="PF01656">
    <property type="entry name" value="CbiA"/>
    <property type="match status" value="1"/>
</dbReference>
<evidence type="ECO:0000313" key="8">
    <source>
        <dbReference type="Proteomes" id="UP000721415"/>
    </source>
</evidence>
<dbReference type="InterPro" id="IPR011698">
    <property type="entry name" value="GATase_3"/>
</dbReference>
<keyword evidence="8" id="KW-1185">Reference proteome</keyword>
<reference evidence="7 8" key="1">
    <citation type="submission" date="2020-07" db="EMBL/GenBank/DDBJ databases">
        <title>Facklamia lactis sp. nov., isolated from raw milk.</title>
        <authorList>
            <person name="Doll E.V."/>
            <person name="Huptas C."/>
            <person name="Staib L."/>
            <person name="Wenning M."/>
            <person name="Scherer S."/>
        </authorList>
    </citation>
    <scope>NUCLEOTIDE SEQUENCE [LARGE SCALE GENOMIC DNA]</scope>
    <source>
        <strain evidence="7 8">DSM 111018</strain>
    </source>
</reference>
<dbReference type="Proteomes" id="UP000721415">
    <property type="component" value="Unassembled WGS sequence"/>
</dbReference>
<accession>A0ABS0LP51</accession>
<gene>
    <name evidence="4" type="primary">cobQ</name>
    <name evidence="7" type="ORF">HZY91_02825</name>
</gene>
<dbReference type="NCBIfam" id="NF001989">
    <property type="entry name" value="PRK00784.1"/>
    <property type="match status" value="1"/>
</dbReference>
<dbReference type="Pfam" id="PF07685">
    <property type="entry name" value="GATase_3"/>
    <property type="match status" value="1"/>
</dbReference>
<evidence type="ECO:0000313" key="7">
    <source>
        <dbReference type="EMBL" id="MBG9985824.1"/>
    </source>
</evidence>
<comment type="similarity">
    <text evidence="4">Belongs to the CobB/CobQ family. CobQ subfamily.</text>
</comment>
<dbReference type="PANTHER" id="PTHR21343:SF1">
    <property type="entry name" value="COBYRIC ACID SYNTHASE"/>
    <property type="match status" value="1"/>
</dbReference>
<dbReference type="PROSITE" id="PS51274">
    <property type="entry name" value="GATASE_COBBQ"/>
    <property type="match status" value="1"/>
</dbReference>
<comment type="caution">
    <text evidence="7">The sequence shown here is derived from an EMBL/GenBank/DDBJ whole genome shotgun (WGS) entry which is preliminary data.</text>
</comment>
<comment type="caution">
    <text evidence="4">Lacks conserved residue(s) required for the propagation of feature annotation.</text>
</comment>
<proteinExistence type="inferred from homology"/>
<dbReference type="EMBL" id="JACBXQ010000001">
    <property type="protein sequence ID" value="MBG9985824.1"/>
    <property type="molecule type" value="Genomic_DNA"/>
</dbReference>
<dbReference type="InterPro" id="IPR027417">
    <property type="entry name" value="P-loop_NTPase"/>
</dbReference>